<dbReference type="InterPro" id="IPR052033">
    <property type="entry name" value="Glutaryl-CoA_DH_mitochondrial"/>
</dbReference>
<evidence type="ECO:0000256" key="3">
    <source>
        <dbReference type="ARBA" id="ARBA00022630"/>
    </source>
</evidence>
<dbReference type="InterPro" id="IPR037069">
    <property type="entry name" value="AcylCoA_DH/ox_N_sf"/>
</dbReference>
<evidence type="ECO:0000259" key="10">
    <source>
        <dbReference type="Pfam" id="PF02771"/>
    </source>
</evidence>
<dbReference type="InterPro" id="IPR009100">
    <property type="entry name" value="AcylCoA_DH/oxidase_NM_dom_sf"/>
</dbReference>
<keyword evidence="3 7" id="KW-0285">Flavoprotein</keyword>
<proteinExistence type="inferred from homology"/>
<dbReference type="Proteomes" id="UP001596138">
    <property type="component" value="Unassembled WGS sequence"/>
</dbReference>
<feature type="domain" description="Acyl-CoA dehydrogenase/oxidase N-terminal" evidence="10">
    <location>
        <begin position="20"/>
        <end position="131"/>
    </location>
</feature>
<dbReference type="PANTHER" id="PTHR42807:SF1">
    <property type="entry name" value="GLUTARYL-COA DEHYDROGENASE, MITOCHONDRIAL"/>
    <property type="match status" value="1"/>
</dbReference>
<evidence type="ECO:0000256" key="5">
    <source>
        <dbReference type="ARBA" id="ARBA00022946"/>
    </source>
</evidence>
<keyword evidence="4 7" id="KW-0274">FAD</keyword>
<sequence length="392" mass="42319">MSPAPQHPFALLDLDTLIDDEEKAIRDVVRQYVDDRIKPEVGDWFETGSIPAKELAQEMGALGLLGMHLEGYGCAGTSATAYGLACLELEAGDSGIRSLVSVQGSLAMYAIHAFGSEEQKTEWLPRMAAGEAIGCFGLTEPDFGSNPSGMRTAAKRDGDDWVLNGTKMWITNGTVADVAVVWAQTDGGIRGFVVPTSTPGFTAREIHKKLSLRASVTAELILEDVRLPASAVLPDVKGLRGPLSCLNEARFGIAFGTIGAARDCLETAISYSIDREQFDRPIAGFQLTQKKLADMALELDKGYLLALHLGRLKDKHVIRPEQISVGKLNNAREALAIARECRSILGGNGITLEYPIIRHMNNLESVFTYEGTNEMHTLVVGEALTGLAAYRG</sequence>
<name>A0ABW1T0T9_9ACTN</name>
<dbReference type="Pfam" id="PF00441">
    <property type="entry name" value="Acyl-CoA_dh_1"/>
    <property type="match status" value="1"/>
</dbReference>
<protein>
    <submittedName>
        <fullName evidence="11">Acyl-CoA dehydrogenase family protein</fullName>
    </submittedName>
</protein>
<dbReference type="SUPFAM" id="SSF47203">
    <property type="entry name" value="Acyl-CoA dehydrogenase C-terminal domain-like"/>
    <property type="match status" value="1"/>
</dbReference>
<feature type="domain" description="Acyl-CoA oxidase/dehydrogenase middle" evidence="9">
    <location>
        <begin position="135"/>
        <end position="225"/>
    </location>
</feature>
<gene>
    <name evidence="11" type="ORF">ACFQGU_08295</name>
</gene>
<evidence type="ECO:0000256" key="2">
    <source>
        <dbReference type="ARBA" id="ARBA00009347"/>
    </source>
</evidence>
<comment type="caution">
    <text evidence="11">The sequence shown here is derived from an EMBL/GenBank/DDBJ whole genome shotgun (WGS) entry which is preliminary data.</text>
</comment>
<dbReference type="InterPro" id="IPR036250">
    <property type="entry name" value="AcylCo_DH-like_C"/>
</dbReference>
<evidence type="ECO:0000259" key="9">
    <source>
        <dbReference type="Pfam" id="PF02770"/>
    </source>
</evidence>
<dbReference type="PANTHER" id="PTHR42807">
    <property type="entry name" value="GLUTARYL-COA DEHYDROGENASE, MITOCHONDRIAL"/>
    <property type="match status" value="1"/>
</dbReference>
<dbReference type="Gene3D" id="1.10.540.10">
    <property type="entry name" value="Acyl-CoA dehydrogenase/oxidase, N-terminal domain"/>
    <property type="match status" value="1"/>
</dbReference>
<evidence type="ECO:0000256" key="7">
    <source>
        <dbReference type="RuleBase" id="RU362125"/>
    </source>
</evidence>
<keyword evidence="6 7" id="KW-0560">Oxidoreductase</keyword>
<dbReference type="InterPro" id="IPR046373">
    <property type="entry name" value="Acyl-CoA_Oxase/DH_mid-dom_sf"/>
</dbReference>
<dbReference type="Pfam" id="PF02770">
    <property type="entry name" value="Acyl-CoA_dh_M"/>
    <property type="match status" value="1"/>
</dbReference>
<comment type="similarity">
    <text evidence="2 7">Belongs to the acyl-CoA dehydrogenase family.</text>
</comment>
<dbReference type="SUPFAM" id="SSF56645">
    <property type="entry name" value="Acyl-CoA dehydrogenase NM domain-like"/>
    <property type="match status" value="1"/>
</dbReference>
<comment type="cofactor">
    <cofactor evidence="1 7">
        <name>FAD</name>
        <dbReference type="ChEBI" id="CHEBI:57692"/>
    </cofactor>
</comment>
<evidence type="ECO:0000256" key="6">
    <source>
        <dbReference type="ARBA" id="ARBA00023002"/>
    </source>
</evidence>
<dbReference type="RefSeq" id="WP_386765574.1">
    <property type="nucleotide sequence ID" value="NZ_JBHSTI010000008.1"/>
</dbReference>
<keyword evidence="12" id="KW-1185">Reference proteome</keyword>
<feature type="domain" description="Acyl-CoA dehydrogenase/oxidase C-terminal" evidence="8">
    <location>
        <begin position="237"/>
        <end position="384"/>
    </location>
</feature>
<evidence type="ECO:0000313" key="12">
    <source>
        <dbReference type="Proteomes" id="UP001596138"/>
    </source>
</evidence>
<reference evidence="12" key="1">
    <citation type="journal article" date="2019" name="Int. J. Syst. Evol. Microbiol.">
        <title>The Global Catalogue of Microorganisms (GCM) 10K type strain sequencing project: providing services to taxonomists for standard genome sequencing and annotation.</title>
        <authorList>
            <consortium name="The Broad Institute Genomics Platform"/>
            <consortium name="The Broad Institute Genome Sequencing Center for Infectious Disease"/>
            <person name="Wu L."/>
            <person name="Ma J."/>
        </authorList>
    </citation>
    <scope>NUCLEOTIDE SEQUENCE [LARGE SCALE GENOMIC DNA]</scope>
    <source>
        <strain evidence="12">CGMCC 4.7317</strain>
    </source>
</reference>
<dbReference type="InterPro" id="IPR009075">
    <property type="entry name" value="AcylCo_DH/oxidase_C"/>
</dbReference>
<evidence type="ECO:0000256" key="1">
    <source>
        <dbReference type="ARBA" id="ARBA00001974"/>
    </source>
</evidence>
<dbReference type="Gene3D" id="1.20.140.10">
    <property type="entry name" value="Butyryl-CoA Dehydrogenase, subunit A, domain 3"/>
    <property type="match status" value="1"/>
</dbReference>
<evidence type="ECO:0000259" key="8">
    <source>
        <dbReference type="Pfam" id="PF00441"/>
    </source>
</evidence>
<organism evidence="11 12">
    <name type="scientific">Longivirga aurantiaca</name>
    <dbReference type="NCBI Taxonomy" id="1837743"/>
    <lineage>
        <taxon>Bacteria</taxon>
        <taxon>Bacillati</taxon>
        <taxon>Actinomycetota</taxon>
        <taxon>Actinomycetes</taxon>
        <taxon>Sporichthyales</taxon>
        <taxon>Sporichthyaceae</taxon>
        <taxon>Longivirga</taxon>
    </lineage>
</organism>
<keyword evidence="5" id="KW-0809">Transit peptide</keyword>
<dbReference type="InterPro" id="IPR006091">
    <property type="entry name" value="Acyl-CoA_Oxase/DH_mid-dom"/>
</dbReference>
<dbReference type="InterPro" id="IPR013786">
    <property type="entry name" value="AcylCoA_DH/ox_N"/>
</dbReference>
<accession>A0ABW1T0T9</accession>
<evidence type="ECO:0000256" key="4">
    <source>
        <dbReference type="ARBA" id="ARBA00022827"/>
    </source>
</evidence>
<evidence type="ECO:0000313" key="11">
    <source>
        <dbReference type="EMBL" id="MFC6237875.1"/>
    </source>
</evidence>
<dbReference type="Pfam" id="PF02771">
    <property type="entry name" value="Acyl-CoA_dh_N"/>
    <property type="match status" value="1"/>
</dbReference>
<dbReference type="Gene3D" id="2.40.110.10">
    <property type="entry name" value="Butyryl-CoA Dehydrogenase, subunit A, domain 2"/>
    <property type="match status" value="1"/>
</dbReference>
<dbReference type="EMBL" id="JBHSTI010000008">
    <property type="protein sequence ID" value="MFC6237875.1"/>
    <property type="molecule type" value="Genomic_DNA"/>
</dbReference>